<evidence type="ECO:0000256" key="15">
    <source>
        <dbReference type="PROSITE-ProRule" id="PRU00560"/>
    </source>
</evidence>
<dbReference type="InterPro" id="IPR027417">
    <property type="entry name" value="P-loop_NTPase"/>
</dbReference>
<dbReference type="Gene3D" id="3.40.50.300">
    <property type="entry name" value="P-loop containing nucleotide triphosphate hydrolases"/>
    <property type="match status" value="4"/>
</dbReference>
<dbReference type="GO" id="GO:0004527">
    <property type="term" value="F:exonuclease activity"/>
    <property type="evidence" value="ECO:0007669"/>
    <property type="project" value="UniProtKB-KW"/>
</dbReference>
<dbReference type="SUPFAM" id="SSF52540">
    <property type="entry name" value="P-loop containing nucleoside triphosphate hydrolases"/>
    <property type="match status" value="1"/>
</dbReference>
<evidence type="ECO:0000256" key="10">
    <source>
        <dbReference type="ARBA" id="ARBA00023235"/>
    </source>
</evidence>
<feature type="domain" description="UvrD-like helicase C-terminal" evidence="17">
    <location>
        <begin position="494"/>
        <end position="783"/>
    </location>
</feature>
<feature type="binding site" evidence="15">
    <location>
        <begin position="24"/>
        <end position="31"/>
    </location>
    <ligand>
        <name>ATP</name>
        <dbReference type="ChEBI" id="CHEBI:30616"/>
    </ligand>
</feature>
<evidence type="ECO:0000256" key="5">
    <source>
        <dbReference type="ARBA" id="ARBA00022806"/>
    </source>
</evidence>
<dbReference type="GO" id="GO:0005829">
    <property type="term" value="C:cytosol"/>
    <property type="evidence" value="ECO:0007669"/>
    <property type="project" value="TreeGrafter"/>
</dbReference>
<evidence type="ECO:0000313" key="19">
    <source>
        <dbReference type="Proteomes" id="UP000183987"/>
    </source>
</evidence>
<evidence type="ECO:0000256" key="7">
    <source>
        <dbReference type="ARBA" id="ARBA00022840"/>
    </source>
</evidence>
<evidence type="ECO:0000256" key="8">
    <source>
        <dbReference type="ARBA" id="ARBA00023125"/>
    </source>
</evidence>
<dbReference type="InterPro" id="IPR014016">
    <property type="entry name" value="UvrD-like_ATP-bd"/>
</dbReference>
<keyword evidence="7 15" id="KW-0067">ATP-binding</keyword>
<comment type="catalytic activity">
    <reaction evidence="11">
        <text>Couples ATP hydrolysis with the unwinding of duplex DNA by translocating in the 3'-5' direction.</text>
        <dbReference type="EC" id="5.6.2.4"/>
    </reaction>
</comment>
<sequence length="1128" mass="122779">MIRDDATRNQVAAADPTLSTWLSANAGSGKTRVLTDRVARLLLEGVSPQNVLCLTYTKAAAAEMQNRLFKRLGAWAMQDDGSLRQELAELGVEGVIAPEKLSAARRLFARAIETPGGLKIQTIHSFCAGILRRFPLEAGVSPNFREIEDRTAALMRAEVLDRIAAGSQAGLLADVLRYFGGGELDKLVREVAGRSNDFARPADTAALREMLDIPSGRTMDALLSEVFDADTTEIIRDLIRACRTGGSNDNKAADKLIGVNLTAPGAGDLAILENVLLFGESSKVNEPFSPKYDSFPTKAVRTAHPDLTDALAGLMETVAALRGERLALMAFDRSVALHRFAHVFVRDYEAKKTALGVLDFDDLIGKARQLLTDKSVAAWVLFRLDGGIDHLLVDEAQDTSPAQWAVVQHLTREFVSGEGARDTRRTVFVVGDKKQSIYSFQGADPAEFDRMRDYFDNALRQIEDPLQTRTLAHSFRSSLAVLRVVDNTFVRERAEGLGDVSQHIAFNADMPGRVDLWPVISPEKATDDPDDDWLKPVDEVSADHHLVQMADRVARQIKRMIREETLPVKVGDRYGRRPVHAGDVLILVQSRQNLLFPELIRACKQAGLPIAGADVLRVGGELAVKDIAALLRFLALPEDDLSLAAALRSPLFGWSEQQLFTLAHRRPEKSYLWEALRRQADADRTTDILYDMLEQADFLRPYDLIARLLVRHGGRQALVARLGAEAEDGIDALLAQALAYEADNTPSLTGFLTWMDTDDLTVKRQIDAQGDQIRVMTVHGAKGLEAPIVILPDTAERKNEVKSQILTGNAPLWKTLKADMPPAMAVHHDSIAAAQARERLRLLYVAMTRAESWLIVGAAGETGKSGTAWHDLVAEGVSQSAGTEALAGYLVVQRVEHGNWHGGALQPPPLRTVAAGPAETLAPLPEAVRTVTVQPSNLGGDKTIAGEGEDGDAASLIRGSLIHLLLEHLPALPPADRRRVGARLVEATPDAETVPTDDLIDAVLSLIDAPHLATLYAPDTLAEVGITADLPELGRMHGTIDRLIVTPDTVTAVDFKTNRNTPDRVEDVPDGLLRQMGAYAAALGQIYPGRRIETAILWTRPAILMNLPPALTAAALARSVLDVRGARS</sequence>
<keyword evidence="10" id="KW-0413">Isomerase</keyword>
<keyword evidence="4 15" id="KW-0378">Hydrolase</keyword>
<dbReference type="InterPro" id="IPR038726">
    <property type="entry name" value="PDDEXK_AddAB-type"/>
</dbReference>
<evidence type="ECO:0000313" key="18">
    <source>
        <dbReference type="EMBL" id="SHF07118.1"/>
    </source>
</evidence>
<protein>
    <recommendedName>
        <fullName evidence="12">DNA 3'-5' helicase</fullName>
        <ecNumber evidence="12">5.6.2.4</ecNumber>
    </recommendedName>
    <alternativeName>
        <fullName evidence="13">DNA 3'-5' helicase II</fullName>
    </alternativeName>
</protein>
<dbReference type="GO" id="GO:0000725">
    <property type="term" value="P:recombinational repair"/>
    <property type="evidence" value="ECO:0007669"/>
    <property type="project" value="TreeGrafter"/>
</dbReference>
<evidence type="ECO:0000256" key="9">
    <source>
        <dbReference type="ARBA" id="ARBA00023204"/>
    </source>
</evidence>
<dbReference type="PANTHER" id="PTHR11070:SF2">
    <property type="entry name" value="ATP-DEPENDENT DNA HELICASE SRS2"/>
    <property type="match status" value="1"/>
</dbReference>
<organism evidence="18 19">
    <name type="scientific">Loktanella atrilutea</name>
    <dbReference type="NCBI Taxonomy" id="366533"/>
    <lineage>
        <taxon>Bacteria</taxon>
        <taxon>Pseudomonadati</taxon>
        <taxon>Pseudomonadota</taxon>
        <taxon>Alphaproteobacteria</taxon>
        <taxon>Rhodobacterales</taxon>
        <taxon>Roseobacteraceae</taxon>
        <taxon>Loktanella</taxon>
    </lineage>
</organism>
<dbReference type="InterPro" id="IPR014017">
    <property type="entry name" value="DNA_helicase_UvrD-like_C"/>
</dbReference>
<evidence type="ECO:0000256" key="12">
    <source>
        <dbReference type="ARBA" id="ARBA00034808"/>
    </source>
</evidence>
<dbReference type="PANTHER" id="PTHR11070">
    <property type="entry name" value="UVRD / RECB / PCRA DNA HELICASE FAMILY MEMBER"/>
    <property type="match status" value="1"/>
</dbReference>
<dbReference type="GO" id="GO:0003677">
    <property type="term" value="F:DNA binding"/>
    <property type="evidence" value="ECO:0007669"/>
    <property type="project" value="UniProtKB-KW"/>
</dbReference>
<dbReference type="EC" id="5.6.2.4" evidence="12"/>
<dbReference type="PROSITE" id="PS51198">
    <property type="entry name" value="UVRD_HELICASE_ATP_BIND"/>
    <property type="match status" value="1"/>
</dbReference>
<keyword evidence="2 15" id="KW-0547">Nucleotide-binding</keyword>
<dbReference type="SUPFAM" id="SSF52980">
    <property type="entry name" value="Restriction endonuclease-like"/>
    <property type="match status" value="1"/>
</dbReference>
<feature type="domain" description="UvrD-like helicase ATP-binding" evidence="16">
    <location>
        <begin position="3"/>
        <end position="478"/>
    </location>
</feature>
<keyword evidence="5 15" id="KW-0347">Helicase</keyword>
<keyword evidence="1" id="KW-0540">Nuclease</keyword>
<evidence type="ECO:0000256" key="1">
    <source>
        <dbReference type="ARBA" id="ARBA00022722"/>
    </source>
</evidence>
<dbReference type="GO" id="GO:0033202">
    <property type="term" value="C:DNA helicase complex"/>
    <property type="evidence" value="ECO:0007669"/>
    <property type="project" value="TreeGrafter"/>
</dbReference>
<keyword evidence="19" id="KW-1185">Reference proteome</keyword>
<dbReference type="STRING" id="366533.SAMN05444339_103186"/>
<accession>A0A1M4YN84</accession>
<dbReference type="NCBIfam" id="TIGR02784">
    <property type="entry name" value="addA_alphas"/>
    <property type="match status" value="1"/>
</dbReference>
<dbReference type="InterPro" id="IPR011604">
    <property type="entry name" value="PDDEXK-like_dom_sf"/>
</dbReference>
<dbReference type="Gene3D" id="1.10.486.10">
    <property type="entry name" value="PCRA, domain 4"/>
    <property type="match status" value="1"/>
</dbReference>
<keyword evidence="3" id="KW-0227">DNA damage</keyword>
<evidence type="ECO:0000259" key="17">
    <source>
        <dbReference type="PROSITE" id="PS51217"/>
    </source>
</evidence>
<dbReference type="EMBL" id="FQUE01000003">
    <property type="protein sequence ID" value="SHF07118.1"/>
    <property type="molecule type" value="Genomic_DNA"/>
</dbReference>
<dbReference type="OrthoDB" id="9810135at2"/>
<evidence type="ECO:0000259" key="16">
    <source>
        <dbReference type="PROSITE" id="PS51198"/>
    </source>
</evidence>
<dbReference type="Pfam" id="PF13361">
    <property type="entry name" value="UvrD_C"/>
    <property type="match status" value="1"/>
</dbReference>
<evidence type="ECO:0000256" key="4">
    <source>
        <dbReference type="ARBA" id="ARBA00022801"/>
    </source>
</evidence>
<reference evidence="19" key="1">
    <citation type="submission" date="2016-11" db="EMBL/GenBank/DDBJ databases">
        <authorList>
            <person name="Varghese N."/>
            <person name="Submissions S."/>
        </authorList>
    </citation>
    <scope>NUCLEOTIDE SEQUENCE [LARGE SCALE GENOMIC DNA]</scope>
    <source>
        <strain evidence="19">DSM 29326</strain>
    </source>
</reference>
<dbReference type="RefSeq" id="WP_072856854.1">
    <property type="nucleotide sequence ID" value="NZ_FQUE01000003.1"/>
</dbReference>
<evidence type="ECO:0000256" key="3">
    <source>
        <dbReference type="ARBA" id="ARBA00022763"/>
    </source>
</evidence>
<dbReference type="InterPro" id="IPR000212">
    <property type="entry name" value="DNA_helicase_UvrD/REP"/>
</dbReference>
<keyword evidence="6" id="KW-0269">Exonuclease</keyword>
<comment type="catalytic activity">
    <reaction evidence="14">
        <text>ATP + H2O = ADP + phosphate + H(+)</text>
        <dbReference type="Rhea" id="RHEA:13065"/>
        <dbReference type="ChEBI" id="CHEBI:15377"/>
        <dbReference type="ChEBI" id="CHEBI:15378"/>
        <dbReference type="ChEBI" id="CHEBI:30616"/>
        <dbReference type="ChEBI" id="CHEBI:43474"/>
        <dbReference type="ChEBI" id="CHEBI:456216"/>
        <dbReference type="EC" id="5.6.2.4"/>
    </reaction>
</comment>
<evidence type="ECO:0000256" key="13">
    <source>
        <dbReference type="ARBA" id="ARBA00034923"/>
    </source>
</evidence>
<name>A0A1M4YN84_LOKAT</name>
<proteinExistence type="predicted"/>
<dbReference type="InterPro" id="IPR011335">
    <property type="entry name" value="Restrct_endonuc-II-like"/>
</dbReference>
<dbReference type="GO" id="GO:0005524">
    <property type="term" value="F:ATP binding"/>
    <property type="evidence" value="ECO:0007669"/>
    <property type="project" value="UniProtKB-UniRule"/>
</dbReference>
<dbReference type="Gene3D" id="3.90.320.10">
    <property type="match status" value="1"/>
</dbReference>
<evidence type="ECO:0000256" key="6">
    <source>
        <dbReference type="ARBA" id="ARBA00022839"/>
    </source>
</evidence>
<gene>
    <name evidence="18" type="ORF">SAMN05444339_103186</name>
</gene>
<evidence type="ECO:0000256" key="2">
    <source>
        <dbReference type="ARBA" id="ARBA00022741"/>
    </source>
</evidence>
<dbReference type="Pfam" id="PF00580">
    <property type="entry name" value="UvrD-helicase"/>
    <property type="match status" value="1"/>
</dbReference>
<dbReference type="GO" id="GO:0043138">
    <property type="term" value="F:3'-5' DNA helicase activity"/>
    <property type="evidence" value="ECO:0007669"/>
    <property type="project" value="UniProtKB-EC"/>
</dbReference>
<dbReference type="InterPro" id="IPR014151">
    <property type="entry name" value="DNA_helicase_AddA"/>
</dbReference>
<dbReference type="PROSITE" id="PS51217">
    <property type="entry name" value="UVRD_HELICASE_CTER"/>
    <property type="match status" value="1"/>
</dbReference>
<dbReference type="Pfam" id="PF12705">
    <property type="entry name" value="PDDEXK_1"/>
    <property type="match status" value="1"/>
</dbReference>
<keyword evidence="8" id="KW-0238">DNA-binding</keyword>
<keyword evidence="9" id="KW-0234">DNA repair</keyword>
<evidence type="ECO:0000256" key="11">
    <source>
        <dbReference type="ARBA" id="ARBA00034617"/>
    </source>
</evidence>
<dbReference type="AlphaFoldDB" id="A0A1M4YN84"/>
<evidence type="ECO:0000256" key="14">
    <source>
        <dbReference type="ARBA" id="ARBA00048988"/>
    </source>
</evidence>
<dbReference type="Proteomes" id="UP000183987">
    <property type="component" value="Unassembled WGS sequence"/>
</dbReference>